<dbReference type="EMBL" id="JAGDQJ010000006">
    <property type="protein sequence ID" value="MBO1624217.1"/>
    <property type="molecule type" value="Genomic_DNA"/>
</dbReference>
<protein>
    <submittedName>
        <fullName evidence="1">Uncharacterized protein</fullName>
    </submittedName>
</protein>
<reference evidence="1 2" key="1">
    <citation type="submission" date="2021-03" db="EMBL/GenBank/DDBJ databases">
        <title>Identification of novel Bacillus strains.</title>
        <authorList>
            <person name="Xiao Z."/>
            <person name="Li Y."/>
            <person name="Shen J."/>
        </authorList>
    </citation>
    <scope>NUCLEOTIDE SEQUENCE [LARGE SCALE GENOMIC DNA]</scope>
    <source>
        <strain evidence="1 2">SY8</strain>
    </source>
</reference>
<gene>
    <name evidence="1" type="ORF">J4P90_02970</name>
</gene>
<proteinExistence type="predicted"/>
<organism evidence="1 2">
    <name type="scientific">Bacillus arachidis</name>
    <dbReference type="NCBI Taxonomy" id="2819290"/>
    <lineage>
        <taxon>Bacteria</taxon>
        <taxon>Bacillati</taxon>
        <taxon>Bacillota</taxon>
        <taxon>Bacilli</taxon>
        <taxon>Bacillales</taxon>
        <taxon>Bacillaceae</taxon>
        <taxon>Bacillus</taxon>
    </lineage>
</organism>
<evidence type="ECO:0000313" key="1">
    <source>
        <dbReference type="EMBL" id="MBO1624217.1"/>
    </source>
</evidence>
<comment type="caution">
    <text evidence="1">The sequence shown here is derived from an EMBL/GenBank/DDBJ whole genome shotgun (WGS) entry which is preliminary data.</text>
</comment>
<name>A0ABS3NTH0_9BACI</name>
<accession>A0ABS3NTH0</accession>
<sequence>MEKAIESHGLEGENSFEYHKDKWGVDKKYERLISRIREARMEKKRKKESDVLDGFFKSIKEANMDEFRAYYTTIIHEKNFFNIINQEAICDDIILFPNKGLNLFYGFLRERYLKIINAKDFYRHEVDFIKAFSQGISKRLNEEGIDVLKKSILLDLIQLLEKIEKHISEDIDE</sequence>
<dbReference type="Proteomes" id="UP000677611">
    <property type="component" value="Unassembled WGS sequence"/>
</dbReference>
<evidence type="ECO:0000313" key="2">
    <source>
        <dbReference type="Proteomes" id="UP000677611"/>
    </source>
</evidence>
<keyword evidence="2" id="KW-1185">Reference proteome</keyword>